<evidence type="ECO:0000313" key="1">
    <source>
        <dbReference type="EMBL" id="CDD12162.1"/>
    </source>
</evidence>
<organism evidence="1 2">
    <name type="scientific">Phascolarctobacterium succinatutens CAG:287</name>
    <dbReference type="NCBI Taxonomy" id="1263101"/>
    <lineage>
        <taxon>Bacteria</taxon>
        <taxon>Bacillati</taxon>
        <taxon>Bacillota</taxon>
        <taxon>Negativicutes</taxon>
        <taxon>Acidaminococcales</taxon>
        <taxon>Acidaminococcaceae</taxon>
        <taxon>Phascolarctobacterium</taxon>
    </lineage>
</organism>
<evidence type="ECO:0000313" key="2">
    <source>
        <dbReference type="Proteomes" id="UP000014937"/>
    </source>
</evidence>
<dbReference type="InterPro" id="IPR041881">
    <property type="entry name" value="PqqD_sf"/>
</dbReference>
<accession>R6Y0Z7</accession>
<comment type="caution">
    <text evidence="1">The sequence shown here is derived from an EMBL/GenBank/DDBJ whole genome shotgun (WGS) entry which is preliminary data.</text>
</comment>
<evidence type="ECO:0008006" key="3">
    <source>
        <dbReference type="Google" id="ProtNLM"/>
    </source>
</evidence>
<dbReference type="Proteomes" id="UP000014937">
    <property type="component" value="Unassembled WGS sequence"/>
</dbReference>
<dbReference type="HOGENOM" id="CLU_2357269_0_0_9"/>
<reference evidence="1" key="1">
    <citation type="submission" date="2012-11" db="EMBL/GenBank/DDBJ databases">
        <title>Dependencies among metagenomic species, viruses, plasmids and units of genetic variation.</title>
        <authorList>
            <person name="Nielsen H.B."/>
            <person name="Almeida M."/>
            <person name="Juncker A.S."/>
            <person name="Rasmussen S."/>
            <person name="Li J."/>
            <person name="Sunagawa S."/>
            <person name="Plichta D."/>
            <person name="Gautier L."/>
            <person name="Le Chatelier E."/>
            <person name="Peletier E."/>
            <person name="Bonde I."/>
            <person name="Nielsen T."/>
            <person name="Manichanh C."/>
            <person name="Arumugam M."/>
            <person name="Batto J."/>
            <person name="Santos M.B.Q.D."/>
            <person name="Blom N."/>
            <person name="Borruel N."/>
            <person name="Burgdorf K.S."/>
            <person name="Boumezbeur F."/>
            <person name="Casellas F."/>
            <person name="Dore J."/>
            <person name="Guarner F."/>
            <person name="Hansen T."/>
            <person name="Hildebrand F."/>
            <person name="Kaas R.S."/>
            <person name="Kennedy S."/>
            <person name="Kristiansen K."/>
            <person name="Kultima J.R."/>
            <person name="Leonard P."/>
            <person name="Levenez F."/>
            <person name="Lund O."/>
            <person name="Moumen B."/>
            <person name="Le Paslier D."/>
            <person name="Pons N."/>
            <person name="Pedersen O."/>
            <person name="Prifti E."/>
            <person name="Qin J."/>
            <person name="Raes J."/>
            <person name="Tap J."/>
            <person name="Tims S."/>
            <person name="Ussery D.W."/>
            <person name="Yamada T."/>
            <person name="MetaHit consortium"/>
            <person name="Renault P."/>
            <person name="Sicheritz-Ponten T."/>
            <person name="Bork P."/>
            <person name="Wang J."/>
            <person name="Brunak S."/>
            <person name="Ehrlich S.D."/>
        </authorList>
    </citation>
    <scope>NUCLEOTIDE SEQUENCE [LARGE SCALE GENOMIC DNA]</scope>
</reference>
<dbReference type="InterPro" id="IPR008792">
    <property type="entry name" value="PQQD"/>
</dbReference>
<gene>
    <name evidence="1" type="ORF">BN587_00871</name>
</gene>
<dbReference type="AlphaFoldDB" id="R6Y0Z7"/>
<protein>
    <recommendedName>
        <fullName evidence="3">Coenzyme PQQ synthesis protein D (PqqD)</fullName>
    </recommendedName>
</protein>
<dbReference type="EMBL" id="CBGL010000114">
    <property type="protein sequence ID" value="CDD12162.1"/>
    <property type="molecule type" value="Genomic_DNA"/>
</dbReference>
<dbReference type="Gene3D" id="1.10.10.1150">
    <property type="entry name" value="Coenzyme PQQ synthesis protein D (PqqD)"/>
    <property type="match status" value="1"/>
</dbReference>
<dbReference type="RefSeq" id="WP_021719946.1">
    <property type="nucleotide sequence ID" value="NZ_FR892784.1"/>
</dbReference>
<sequence>MITWEWLKHKKLVDISLKKRWEKDIMVLYGKELDICYLNKIGGEIISLSNCKNTASDIADMLLQTYDVDENELREDILCLIRELQWKRLVRLEE</sequence>
<dbReference type="Pfam" id="PF05402">
    <property type="entry name" value="PqqD"/>
    <property type="match status" value="1"/>
</dbReference>
<name>R6Y0Z7_9FIRM</name>
<proteinExistence type="predicted"/>